<evidence type="ECO:0000313" key="9">
    <source>
        <dbReference type="EMBL" id="SFC67470.1"/>
    </source>
</evidence>
<reference evidence="10" key="1">
    <citation type="submission" date="2016-10" db="EMBL/GenBank/DDBJ databases">
        <authorList>
            <person name="Varghese N."/>
            <person name="Submissions S."/>
        </authorList>
    </citation>
    <scope>NUCLEOTIDE SEQUENCE [LARGE SCALE GENOMIC DNA]</scope>
    <source>
        <strain evidence="10">DSM 22900</strain>
    </source>
</reference>
<evidence type="ECO:0000256" key="7">
    <source>
        <dbReference type="ARBA" id="ARBA00023237"/>
    </source>
</evidence>
<evidence type="ECO:0000256" key="1">
    <source>
        <dbReference type="ARBA" id="ARBA00004442"/>
    </source>
</evidence>
<feature type="chain" id="PRO_5011790004" evidence="8">
    <location>
        <begin position="27"/>
        <end position="463"/>
    </location>
</feature>
<dbReference type="Gene3D" id="1.20.1600.10">
    <property type="entry name" value="Outer membrane efflux proteins (OEP)"/>
    <property type="match status" value="1"/>
</dbReference>
<dbReference type="Proteomes" id="UP000199577">
    <property type="component" value="Unassembled WGS sequence"/>
</dbReference>
<sequence length="463" mass="51538">MKRSFIRFAYALAGLCIALLAPLTGAAQKLVPIRVAVYHALDNNLQVKQARFQEALSEQDLKQARSQFYPSLNGQLGGNMRFGRYFDQTTGQLVPSVNTANGAISTDVMIFQGFQRVNQILANKNQLAADQSNVEKVKNDLVLSVVTTYLEALTNQDLFTAAEQQLKLSQRQLEVAEANYEVGNNTLADLSQAKSQVATDELNVTSAQNAFELSMLNLKQLMEMDPAEDIMLEKPDIGSVEEIPVAYSASDVFRQALDVQPDIRAAAFSTRMAENQIAIAKGAFYPTLGFGAGYGTSVSSVASRPIGIDNEGNPIYERIPFREQLSINESPYIGLSLNIPIFNRFQTKVNVNKATINYQNALTNEQLTRNNLNKVINQAVLDLRSAQKRYYSTETAFASAKDAFEVIRQRYEVGLANSVELFTAQTTMNRAEFDSIQAKYDLLFRSKVIDFYLGNEITFENQR</sequence>
<comment type="similarity">
    <text evidence="2">Belongs to the outer membrane factor (OMF) (TC 1.B.17) family.</text>
</comment>
<dbReference type="InterPro" id="IPR003423">
    <property type="entry name" value="OMP_efflux"/>
</dbReference>
<dbReference type="PANTHER" id="PTHR30026:SF20">
    <property type="entry name" value="OUTER MEMBRANE PROTEIN TOLC"/>
    <property type="match status" value="1"/>
</dbReference>
<dbReference type="GO" id="GO:1990281">
    <property type="term" value="C:efflux pump complex"/>
    <property type="evidence" value="ECO:0007669"/>
    <property type="project" value="TreeGrafter"/>
</dbReference>
<accession>A0A1I1LD50</accession>
<keyword evidence="5" id="KW-0812">Transmembrane</keyword>
<organism evidence="9 10">
    <name type="scientific">Parapedobacter composti</name>
    <dbReference type="NCBI Taxonomy" id="623281"/>
    <lineage>
        <taxon>Bacteria</taxon>
        <taxon>Pseudomonadati</taxon>
        <taxon>Bacteroidota</taxon>
        <taxon>Sphingobacteriia</taxon>
        <taxon>Sphingobacteriales</taxon>
        <taxon>Sphingobacteriaceae</taxon>
        <taxon>Parapedobacter</taxon>
    </lineage>
</organism>
<evidence type="ECO:0000256" key="3">
    <source>
        <dbReference type="ARBA" id="ARBA00022448"/>
    </source>
</evidence>
<proteinExistence type="inferred from homology"/>
<evidence type="ECO:0000256" key="4">
    <source>
        <dbReference type="ARBA" id="ARBA00022452"/>
    </source>
</evidence>
<name>A0A1I1LD50_9SPHI</name>
<evidence type="ECO:0000313" key="10">
    <source>
        <dbReference type="Proteomes" id="UP000199577"/>
    </source>
</evidence>
<protein>
    <submittedName>
        <fullName evidence="9">Outer membrane protein</fullName>
    </submittedName>
</protein>
<dbReference type="SUPFAM" id="SSF56954">
    <property type="entry name" value="Outer membrane efflux proteins (OEP)"/>
    <property type="match status" value="1"/>
</dbReference>
<dbReference type="EMBL" id="FOLL01000018">
    <property type="protein sequence ID" value="SFC67470.1"/>
    <property type="molecule type" value="Genomic_DNA"/>
</dbReference>
<dbReference type="Pfam" id="PF02321">
    <property type="entry name" value="OEP"/>
    <property type="match status" value="2"/>
</dbReference>
<evidence type="ECO:0000256" key="5">
    <source>
        <dbReference type="ARBA" id="ARBA00022692"/>
    </source>
</evidence>
<keyword evidence="8" id="KW-0732">Signal</keyword>
<keyword evidence="10" id="KW-1185">Reference proteome</keyword>
<keyword evidence="6" id="KW-0472">Membrane</keyword>
<keyword evidence="3" id="KW-0813">Transport</keyword>
<dbReference type="GO" id="GO:0015288">
    <property type="term" value="F:porin activity"/>
    <property type="evidence" value="ECO:0007669"/>
    <property type="project" value="TreeGrafter"/>
</dbReference>
<feature type="signal peptide" evidence="8">
    <location>
        <begin position="1"/>
        <end position="26"/>
    </location>
</feature>
<dbReference type="OrthoDB" id="9811587at2"/>
<dbReference type="PANTHER" id="PTHR30026">
    <property type="entry name" value="OUTER MEMBRANE PROTEIN TOLC"/>
    <property type="match status" value="1"/>
</dbReference>
<evidence type="ECO:0000256" key="8">
    <source>
        <dbReference type="SAM" id="SignalP"/>
    </source>
</evidence>
<gene>
    <name evidence="9" type="ORF">SAMN05421747_11862</name>
</gene>
<dbReference type="GO" id="GO:0015562">
    <property type="term" value="F:efflux transmembrane transporter activity"/>
    <property type="evidence" value="ECO:0007669"/>
    <property type="project" value="InterPro"/>
</dbReference>
<dbReference type="AlphaFoldDB" id="A0A1I1LD50"/>
<keyword evidence="4" id="KW-1134">Transmembrane beta strand</keyword>
<dbReference type="GO" id="GO:0009279">
    <property type="term" value="C:cell outer membrane"/>
    <property type="evidence" value="ECO:0007669"/>
    <property type="project" value="UniProtKB-SubCell"/>
</dbReference>
<evidence type="ECO:0000256" key="6">
    <source>
        <dbReference type="ARBA" id="ARBA00023136"/>
    </source>
</evidence>
<dbReference type="STRING" id="623281.SAMN05421747_11862"/>
<dbReference type="RefSeq" id="WP_090974687.1">
    <property type="nucleotide sequence ID" value="NZ_FOLL01000018.1"/>
</dbReference>
<keyword evidence="7" id="KW-0998">Cell outer membrane</keyword>
<dbReference type="InterPro" id="IPR051906">
    <property type="entry name" value="TolC-like"/>
</dbReference>
<evidence type="ECO:0000256" key="2">
    <source>
        <dbReference type="ARBA" id="ARBA00007613"/>
    </source>
</evidence>
<comment type="subcellular location">
    <subcellularLocation>
        <location evidence="1">Cell outer membrane</location>
    </subcellularLocation>
</comment>